<protein>
    <submittedName>
        <fullName evidence="3">Uncharacterized protein</fullName>
    </submittedName>
</protein>
<dbReference type="Gene3D" id="3.40.50.300">
    <property type="entry name" value="P-loop containing nucleotide triphosphate hydrolases"/>
    <property type="match status" value="1"/>
</dbReference>
<dbReference type="AlphaFoldDB" id="A0A8X6R334"/>
<sequence length="122" mass="13746">MKQLPVIIVGNKIDEINRKNVCIDLVKAFADKHKLEFIESSAKTGENVDQIFEKLAMNILKSIPTHSLPTDSLLEAQNESPESEVISIGTEYSVTQVQQTNPKRKHTSYVEMQARNKNKSCC</sequence>
<name>A0A8X6R334_NEPPI</name>
<dbReference type="OrthoDB" id="5976022at2759"/>
<dbReference type="InterPro" id="IPR027417">
    <property type="entry name" value="P-loop_NTPase"/>
</dbReference>
<proteinExistence type="inferred from homology"/>
<dbReference type="Pfam" id="PF00071">
    <property type="entry name" value="Ras"/>
    <property type="match status" value="1"/>
</dbReference>
<dbReference type="PROSITE" id="PS51419">
    <property type="entry name" value="RAB"/>
    <property type="match status" value="1"/>
</dbReference>
<comment type="similarity">
    <text evidence="1">Belongs to the small GTPase superfamily. Rab family.</text>
</comment>
<evidence type="ECO:0000313" key="3">
    <source>
        <dbReference type="EMBL" id="GFU53530.1"/>
    </source>
</evidence>
<keyword evidence="4" id="KW-1185">Reference proteome</keyword>
<evidence type="ECO:0000256" key="1">
    <source>
        <dbReference type="ARBA" id="ARBA00006270"/>
    </source>
</evidence>
<dbReference type="EMBL" id="BMAW01038844">
    <property type="protein sequence ID" value="GFU53530.1"/>
    <property type="molecule type" value="Genomic_DNA"/>
</dbReference>
<organism evidence="3 4">
    <name type="scientific">Nephila pilipes</name>
    <name type="common">Giant wood spider</name>
    <name type="synonym">Nephila maculata</name>
    <dbReference type="NCBI Taxonomy" id="299642"/>
    <lineage>
        <taxon>Eukaryota</taxon>
        <taxon>Metazoa</taxon>
        <taxon>Ecdysozoa</taxon>
        <taxon>Arthropoda</taxon>
        <taxon>Chelicerata</taxon>
        <taxon>Arachnida</taxon>
        <taxon>Araneae</taxon>
        <taxon>Araneomorphae</taxon>
        <taxon>Entelegynae</taxon>
        <taxon>Araneoidea</taxon>
        <taxon>Nephilidae</taxon>
        <taxon>Nephila</taxon>
    </lineage>
</organism>
<keyword evidence="2" id="KW-0547">Nucleotide-binding</keyword>
<dbReference type="SUPFAM" id="SSF52540">
    <property type="entry name" value="P-loop containing nucleoside triphosphate hydrolases"/>
    <property type="match status" value="1"/>
</dbReference>
<evidence type="ECO:0000256" key="2">
    <source>
        <dbReference type="ARBA" id="ARBA00022741"/>
    </source>
</evidence>
<dbReference type="GO" id="GO:0003924">
    <property type="term" value="F:GTPase activity"/>
    <property type="evidence" value="ECO:0007669"/>
    <property type="project" value="InterPro"/>
</dbReference>
<gene>
    <name evidence="3" type="ORF">NPIL_283531</name>
</gene>
<dbReference type="InterPro" id="IPR001806">
    <property type="entry name" value="Small_GTPase"/>
</dbReference>
<dbReference type="PANTHER" id="PTHR47978">
    <property type="match status" value="1"/>
</dbReference>
<reference evidence="3" key="1">
    <citation type="submission" date="2020-08" db="EMBL/GenBank/DDBJ databases">
        <title>Multicomponent nature underlies the extraordinary mechanical properties of spider dragline silk.</title>
        <authorList>
            <person name="Kono N."/>
            <person name="Nakamura H."/>
            <person name="Mori M."/>
            <person name="Yoshida Y."/>
            <person name="Ohtoshi R."/>
            <person name="Malay A.D."/>
            <person name="Moran D.A.P."/>
            <person name="Tomita M."/>
            <person name="Numata K."/>
            <person name="Arakawa K."/>
        </authorList>
    </citation>
    <scope>NUCLEOTIDE SEQUENCE</scope>
</reference>
<evidence type="ECO:0000313" key="4">
    <source>
        <dbReference type="Proteomes" id="UP000887013"/>
    </source>
</evidence>
<accession>A0A8X6R334</accession>
<dbReference type="Proteomes" id="UP000887013">
    <property type="component" value="Unassembled WGS sequence"/>
</dbReference>
<dbReference type="PRINTS" id="PR00449">
    <property type="entry name" value="RASTRNSFRMNG"/>
</dbReference>
<comment type="caution">
    <text evidence="3">The sequence shown here is derived from an EMBL/GenBank/DDBJ whole genome shotgun (WGS) entry which is preliminary data.</text>
</comment>
<dbReference type="GO" id="GO:0005525">
    <property type="term" value="F:GTP binding"/>
    <property type="evidence" value="ECO:0007669"/>
    <property type="project" value="InterPro"/>
</dbReference>